<sequence>SPNKHGAGIGYNKLRGLNGLTATISTAKAAPLVLGQQLRKGAESLRG</sequence>
<name>A0A2H1KVV3_BREAU</name>
<dbReference type="EMBL" id="FXYZ01000069">
    <property type="protein sequence ID" value="SMY03840.1"/>
    <property type="molecule type" value="Genomic_DNA"/>
</dbReference>
<evidence type="ECO:0000313" key="2">
    <source>
        <dbReference type="Proteomes" id="UP000234327"/>
    </source>
</evidence>
<gene>
    <name evidence="1" type="ORF">BAURA63_03830</name>
</gene>
<organism evidence="1 2">
    <name type="scientific">Brevibacterium aurantiacum</name>
    <dbReference type="NCBI Taxonomy" id="273384"/>
    <lineage>
        <taxon>Bacteria</taxon>
        <taxon>Bacillati</taxon>
        <taxon>Actinomycetota</taxon>
        <taxon>Actinomycetes</taxon>
        <taxon>Micrococcales</taxon>
        <taxon>Brevibacteriaceae</taxon>
        <taxon>Brevibacterium</taxon>
    </lineage>
</organism>
<accession>A0A2H1KVV3</accession>
<feature type="non-terminal residue" evidence="1">
    <location>
        <position position="1"/>
    </location>
</feature>
<dbReference type="AlphaFoldDB" id="A0A2H1KVV3"/>
<reference evidence="1 2" key="1">
    <citation type="submission" date="2017-03" db="EMBL/GenBank/DDBJ databases">
        <authorList>
            <person name="Afonso C.L."/>
            <person name="Miller P.J."/>
            <person name="Scott M.A."/>
            <person name="Spackman E."/>
            <person name="Goraichik I."/>
            <person name="Dimitrov K.M."/>
            <person name="Suarez D.L."/>
            <person name="Swayne D.E."/>
        </authorList>
    </citation>
    <scope>NUCLEOTIDE SEQUENCE [LARGE SCALE GENOMIC DNA]</scope>
    <source>
        <strain evidence="2">6(3)</strain>
    </source>
</reference>
<dbReference type="Proteomes" id="UP000234327">
    <property type="component" value="Unassembled WGS sequence"/>
</dbReference>
<proteinExistence type="predicted"/>
<evidence type="ECO:0000313" key="1">
    <source>
        <dbReference type="EMBL" id="SMY03840.1"/>
    </source>
</evidence>
<protein>
    <submittedName>
        <fullName evidence="1">Uncharacterized protein</fullName>
    </submittedName>
</protein>